<reference evidence="1 2" key="1">
    <citation type="journal article" date="2013" name="Genome Announc.">
        <title>Draft Genome Sequence of Streptomyces viridochromogenes Strain Tu57, Producer of Avilamycin.</title>
        <authorList>
            <person name="Gruning B.A."/>
            <person name="Erxleben A."/>
            <person name="Hahnlein A."/>
            <person name="Gunther S."/>
        </authorList>
    </citation>
    <scope>NUCLEOTIDE SEQUENCE [LARGE SCALE GENOMIC DNA]</scope>
    <source>
        <strain evidence="1 2">Tue57</strain>
    </source>
</reference>
<gene>
    <name evidence="1" type="ORF">STVIR_4216</name>
</gene>
<dbReference type="Proteomes" id="UP000011205">
    <property type="component" value="Unassembled WGS sequence"/>
</dbReference>
<evidence type="ECO:0000313" key="1">
    <source>
        <dbReference type="EMBL" id="ELS54759.1"/>
    </source>
</evidence>
<dbReference type="PATRIC" id="fig|1160705.3.peg.4172"/>
<accession>L8PEY4</accession>
<dbReference type="AlphaFoldDB" id="L8PEY4"/>
<name>L8PEY4_STRVR</name>
<sequence length="121" mass="11772">MLLVLGLLAGLFGMHGLGPGDAVAAPSHHAHERPMSAHVTALAAMTDEAVCHSGDPGGGHARHADPTCASGAVGAGPVLPALALDPAGTAVTGDLGDRSVAVAPDGGRAPPSLAELQILRT</sequence>
<evidence type="ECO:0000313" key="2">
    <source>
        <dbReference type="Proteomes" id="UP000011205"/>
    </source>
</evidence>
<organism evidence="1 2">
    <name type="scientific">Streptomyces viridochromogenes Tue57</name>
    <dbReference type="NCBI Taxonomy" id="1160705"/>
    <lineage>
        <taxon>Bacteria</taxon>
        <taxon>Bacillati</taxon>
        <taxon>Actinomycetota</taxon>
        <taxon>Actinomycetes</taxon>
        <taxon>Kitasatosporales</taxon>
        <taxon>Streptomycetaceae</taxon>
        <taxon>Streptomyces</taxon>
    </lineage>
</organism>
<dbReference type="InterPro" id="IPR046151">
    <property type="entry name" value="DUF6153"/>
</dbReference>
<proteinExistence type="predicted"/>
<protein>
    <submittedName>
        <fullName evidence="1">Uncharacterized protein</fullName>
    </submittedName>
</protein>
<comment type="caution">
    <text evidence="1">The sequence shown here is derived from an EMBL/GenBank/DDBJ whole genome shotgun (WGS) entry which is preliminary data.</text>
</comment>
<dbReference type="EMBL" id="AMLP01000127">
    <property type="protein sequence ID" value="ELS54759.1"/>
    <property type="molecule type" value="Genomic_DNA"/>
</dbReference>
<dbReference type="Pfam" id="PF19650">
    <property type="entry name" value="DUF6153"/>
    <property type="match status" value="1"/>
</dbReference>